<feature type="domain" description="Ubiquitin-like protease family profile" evidence="5">
    <location>
        <begin position="13"/>
        <end position="188"/>
    </location>
</feature>
<comment type="similarity">
    <text evidence="1">Belongs to the peptidase C48 family.</text>
</comment>
<keyword evidence="7" id="KW-1185">Reference proteome</keyword>
<keyword evidence="3" id="KW-0378">Hydrolase</keyword>
<accession>M2MI23</accession>
<keyword evidence="2" id="KW-0645">Protease</keyword>
<organism evidence="6 7">
    <name type="scientific">Baudoinia panamericana (strain UAMH 10762)</name>
    <name type="common">Angels' share fungus</name>
    <name type="synonym">Baudoinia compniacensis (strain UAMH 10762)</name>
    <dbReference type="NCBI Taxonomy" id="717646"/>
    <lineage>
        <taxon>Eukaryota</taxon>
        <taxon>Fungi</taxon>
        <taxon>Dikarya</taxon>
        <taxon>Ascomycota</taxon>
        <taxon>Pezizomycotina</taxon>
        <taxon>Dothideomycetes</taxon>
        <taxon>Dothideomycetidae</taxon>
        <taxon>Mycosphaerellales</taxon>
        <taxon>Teratosphaeriaceae</taxon>
        <taxon>Baudoinia</taxon>
    </lineage>
</organism>
<dbReference type="HOGENOM" id="CLU_1170468_0_0_1"/>
<dbReference type="AlphaFoldDB" id="M2MI23"/>
<evidence type="ECO:0000256" key="3">
    <source>
        <dbReference type="ARBA" id="ARBA00022801"/>
    </source>
</evidence>
<dbReference type="PANTHER" id="PTHR46468">
    <property type="entry name" value="SENTRIN-SPECIFIC PROTEASE 8"/>
    <property type="match status" value="1"/>
</dbReference>
<protein>
    <recommendedName>
        <fullName evidence="5">Ubiquitin-like protease family profile domain-containing protein</fullName>
    </recommendedName>
</protein>
<evidence type="ECO:0000256" key="1">
    <source>
        <dbReference type="ARBA" id="ARBA00005234"/>
    </source>
</evidence>
<dbReference type="PANTHER" id="PTHR46468:SF1">
    <property type="entry name" value="SENTRIN-SPECIFIC PROTEASE 8"/>
    <property type="match status" value="1"/>
</dbReference>
<evidence type="ECO:0000256" key="2">
    <source>
        <dbReference type="ARBA" id="ARBA00022670"/>
    </source>
</evidence>
<keyword evidence="4" id="KW-0788">Thiol protease</keyword>
<dbReference type="STRING" id="717646.M2MI23"/>
<evidence type="ECO:0000259" key="5">
    <source>
        <dbReference type="PROSITE" id="PS50600"/>
    </source>
</evidence>
<dbReference type="InterPro" id="IPR044613">
    <property type="entry name" value="Nep1/2-like"/>
</dbReference>
<dbReference type="Gene3D" id="3.40.395.10">
    <property type="entry name" value="Adenoviral Proteinase, Chain A"/>
    <property type="match status" value="1"/>
</dbReference>
<dbReference type="Proteomes" id="UP000011761">
    <property type="component" value="Unassembled WGS sequence"/>
</dbReference>
<name>M2MI23_BAUPA</name>
<dbReference type="GO" id="GO:0019784">
    <property type="term" value="F:deNEDDylase activity"/>
    <property type="evidence" value="ECO:0007669"/>
    <property type="project" value="InterPro"/>
</dbReference>
<dbReference type="PROSITE" id="PS50600">
    <property type="entry name" value="ULP_PROTEASE"/>
    <property type="match status" value="1"/>
</dbReference>
<evidence type="ECO:0000313" key="6">
    <source>
        <dbReference type="EMBL" id="EMC90913.1"/>
    </source>
</evidence>
<dbReference type="GO" id="GO:0006508">
    <property type="term" value="P:proteolysis"/>
    <property type="evidence" value="ECO:0007669"/>
    <property type="project" value="UniProtKB-KW"/>
</dbReference>
<dbReference type="RefSeq" id="XP_007681849.1">
    <property type="nucleotide sequence ID" value="XM_007683659.1"/>
</dbReference>
<sequence>MDEAQHYVSFYDISIDRIDLHSLSDCYGWLTDNAIAFGQAWLEHPRNATLAASCASIKVDPLPENILLIAPTVARVLQAADLSELDELIPDLKLTCTHILVPVNSKAVHWALLLVSVTNHTSWLYDPAGGVFSSSTASDISTHLSHLLRSKSMGTHGLDFARLPASEVPQQQKSHDCGILVVACKWHHSERIRQTNINKTVNVALGDVLVDPWEWRLALVRMMRALRAEGRLKPKFG</sequence>
<evidence type="ECO:0000313" key="7">
    <source>
        <dbReference type="Proteomes" id="UP000011761"/>
    </source>
</evidence>
<dbReference type="InterPro" id="IPR038765">
    <property type="entry name" value="Papain-like_cys_pep_sf"/>
</dbReference>
<dbReference type="SUPFAM" id="SSF54001">
    <property type="entry name" value="Cysteine proteinases"/>
    <property type="match status" value="1"/>
</dbReference>
<dbReference type="GO" id="GO:0008234">
    <property type="term" value="F:cysteine-type peptidase activity"/>
    <property type="evidence" value="ECO:0007669"/>
    <property type="project" value="UniProtKB-KW"/>
</dbReference>
<gene>
    <name evidence="6" type="ORF">BAUCODRAFT_161022</name>
</gene>
<dbReference type="EMBL" id="KB445565">
    <property type="protein sequence ID" value="EMC90913.1"/>
    <property type="molecule type" value="Genomic_DNA"/>
</dbReference>
<dbReference type="Pfam" id="PF02902">
    <property type="entry name" value="Peptidase_C48"/>
    <property type="match status" value="1"/>
</dbReference>
<reference evidence="6 7" key="1">
    <citation type="journal article" date="2012" name="PLoS Pathog.">
        <title>Diverse lifestyles and strategies of plant pathogenesis encoded in the genomes of eighteen Dothideomycetes fungi.</title>
        <authorList>
            <person name="Ohm R.A."/>
            <person name="Feau N."/>
            <person name="Henrissat B."/>
            <person name="Schoch C.L."/>
            <person name="Horwitz B.A."/>
            <person name="Barry K.W."/>
            <person name="Condon B.J."/>
            <person name="Copeland A.C."/>
            <person name="Dhillon B."/>
            <person name="Glaser F."/>
            <person name="Hesse C.N."/>
            <person name="Kosti I."/>
            <person name="LaButti K."/>
            <person name="Lindquist E.A."/>
            <person name="Lucas S."/>
            <person name="Salamov A.A."/>
            <person name="Bradshaw R.E."/>
            <person name="Ciuffetti L."/>
            <person name="Hamelin R.C."/>
            <person name="Kema G.H.J."/>
            <person name="Lawrence C."/>
            <person name="Scott J.A."/>
            <person name="Spatafora J.W."/>
            <person name="Turgeon B.G."/>
            <person name="de Wit P.J.G.M."/>
            <person name="Zhong S."/>
            <person name="Goodwin S.B."/>
            <person name="Grigoriev I.V."/>
        </authorList>
    </citation>
    <scope>NUCLEOTIDE SEQUENCE [LARGE SCALE GENOMIC DNA]</scope>
    <source>
        <strain evidence="6 7">UAMH 10762</strain>
    </source>
</reference>
<dbReference type="GeneID" id="19109389"/>
<dbReference type="GO" id="GO:0000338">
    <property type="term" value="P:protein deneddylation"/>
    <property type="evidence" value="ECO:0007669"/>
    <property type="project" value="TreeGrafter"/>
</dbReference>
<dbReference type="InterPro" id="IPR003653">
    <property type="entry name" value="Peptidase_C48_C"/>
</dbReference>
<dbReference type="OrthoDB" id="5065855at2759"/>
<evidence type="ECO:0000256" key="4">
    <source>
        <dbReference type="ARBA" id="ARBA00022807"/>
    </source>
</evidence>
<dbReference type="KEGG" id="bcom:BAUCODRAFT_161022"/>
<proteinExistence type="inferred from homology"/>